<reference evidence="3" key="1">
    <citation type="journal article" date="2022" name="New Phytol.">
        <title>Evolutionary transition to the ectomycorrhizal habit in the genomes of a hyperdiverse lineage of mushroom-forming fungi.</title>
        <authorList>
            <person name="Looney B."/>
            <person name="Miyauchi S."/>
            <person name="Morin E."/>
            <person name="Drula E."/>
            <person name="Courty P.E."/>
            <person name="Kohler A."/>
            <person name="Kuo A."/>
            <person name="LaButti K."/>
            <person name="Pangilinan J."/>
            <person name="Lipzen A."/>
            <person name="Riley R."/>
            <person name="Andreopoulos W."/>
            <person name="He G."/>
            <person name="Johnson J."/>
            <person name="Nolan M."/>
            <person name="Tritt A."/>
            <person name="Barry K.W."/>
            <person name="Grigoriev I.V."/>
            <person name="Nagy L.G."/>
            <person name="Hibbett D."/>
            <person name="Henrissat B."/>
            <person name="Matheny P.B."/>
            <person name="Labbe J."/>
            <person name="Martin F.M."/>
        </authorList>
    </citation>
    <scope>NUCLEOTIDE SEQUENCE</scope>
    <source>
        <strain evidence="3">BPL690</strain>
    </source>
</reference>
<evidence type="ECO:0000259" key="2">
    <source>
        <dbReference type="Pfam" id="PF20526"/>
    </source>
</evidence>
<name>A0AAD4M4W7_9AGAM</name>
<accession>A0AAD4M4W7</accession>
<dbReference type="AlphaFoldDB" id="A0AAD4M4W7"/>
<dbReference type="EMBL" id="WTXG01000021">
    <property type="protein sequence ID" value="KAI0299704.1"/>
    <property type="molecule type" value="Genomic_DNA"/>
</dbReference>
<protein>
    <recommendedName>
        <fullName evidence="2">DUF6741 domain-containing protein</fullName>
    </recommendedName>
</protein>
<dbReference type="Proteomes" id="UP001203297">
    <property type="component" value="Unassembled WGS sequence"/>
</dbReference>
<proteinExistence type="predicted"/>
<feature type="region of interest" description="Disordered" evidence="1">
    <location>
        <begin position="1"/>
        <end position="23"/>
    </location>
</feature>
<dbReference type="Pfam" id="PF20526">
    <property type="entry name" value="DUF6741"/>
    <property type="match status" value="1"/>
</dbReference>
<keyword evidence="4" id="KW-1185">Reference proteome</keyword>
<evidence type="ECO:0000313" key="4">
    <source>
        <dbReference type="Proteomes" id="UP001203297"/>
    </source>
</evidence>
<evidence type="ECO:0000313" key="3">
    <source>
        <dbReference type="EMBL" id="KAI0299704.1"/>
    </source>
</evidence>
<organism evidence="3 4">
    <name type="scientific">Multifurca ochricompacta</name>
    <dbReference type="NCBI Taxonomy" id="376703"/>
    <lineage>
        <taxon>Eukaryota</taxon>
        <taxon>Fungi</taxon>
        <taxon>Dikarya</taxon>
        <taxon>Basidiomycota</taxon>
        <taxon>Agaricomycotina</taxon>
        <taxon>Agaricomycetes</taxon>
        <taxon>Russulales</taxon>
        <taxon>Russulaceae</taxon>
        <taxon>Multifurca</taxon>
    </lineage>
</organism>
<gene>
    <name evidence="3" type="ORF">B0F90DRAFT_1630618</name>
</gene>
<evidence type="ECO:0000256" key="1">
    <source>
        <dbReference type="SAM" id="MobiDB-lite"/>
    </source>
</evidence>
<sequence length="158" mass="17610">MTPYPSHYSAKRGRRASSVGPGLGLSGYAPDPYRRPGGITVKFRLKGGYRQGISLNEATDSIRLSRSVAYSLHDLAPDVRGRITLKVRWAGFRSLTYEIPVSTDYDGYVNLQSLARRVARAIVHFMSSNAIALSWDRVVLHRLEEITPGVWIPVLTTH</sequence>
<feature type="domain" description="DUF6741" evidence="2">
    <location>
        <begin position="31"/>
        <end position="157"/>
    </location>
</feature>
<comment type="caution">
    <text evidence="3">The sequence shown here is derived from an EMBL/GenBank/DDBJ whole genome shotgun (WGS) entry which is preliminary data.</text>
</comment>
<dbReference type="InterPro" id="IPR046629">
    <property type="entry name" value="DUF6741"/>
</dbReference>